<dbReference type="InterPro" id="IPR014017">
    <property type="entry name" value="DNA_helicase_UvrD-like_C"/>
</dbReference>
<evidence type="ECO:0000256" key="7">
    <source>
        <dbReference type="ARBA" id="ARBA00022840"/>
    </source>
</evidence>
<protein>
    <recommendedName>
        <fullName evidence="12">DNA 3'-5' helicase</fullName>
        <ecNumber evidence="12">5.6.2.4</ecNumber>
    </recommendedName>
</protein>
<evidence type="ECO:0000256" key="8">
    <source>
        <dbReference type="ARBA" id="ARBA00023125"/>
    </source>
</evidence>
<dbReference type="GO" id="GO:0009338">
    <property type="term" value="C:exodeoxyribonuclease V complex"/>
    <property type="evidence" value="ECO:0007669"/>
    <property type="project" value="TreeGrafter"/>
</dbReference>
<evidence type="ECO:0000259" key="16">
    <source>
        <dbReference type="PROSITE" id="PS51217"/>
    </source>
</evidence>
<evidence type="ECO:0000256" key="12">
    <source>
        <dbReference type="ARBA" id="ARBA00034808"/>
    </source>
</evidence>
<dbReference type="OrthoDB" id="9810135at2"/>
<feature type="domain" description="UvrD-like helicase C-terminal" evidence="16">
    <location>
        <begin position="462"/>
        <end position="770"/>
    </location>
</feature>
<dbReference type="FunFam" id="3.40.50.300:FF:004145">
    <property type="entry name" value="DNA helicase"/>
    <property type="match status" value="1"/>
</dbReference>
<evidence type="ECO:0000256" key="4">
    <source>
        <dbReference type="ARBA" id="ARBA00022801"/>
    </source>
</evidence>
<keyword evidence="3" id="KW-0227">DNA damage</keyword>
<keyword evidence="8" id="KW-0238">DNA-binding</keyword>
<dbReference type="GO" id="GO:0043138">
    <property type="term" value="F:3'-5' DNA helicase activity"/>
    <property type="evidence" value="ECO:0007669"/>
    <property type="project" value="UniProtKB-EC"/>
</dbReference>
<dbReference type="EMBL" id="VITK01000018">
    <property type="protein sequence ID" value="TWA90047.1"/>
    <property type="molecule type" value="Genomic_DNA"/>
</dbReference>
<dbReference type="Pfam" id="PF12705">
    <property type="entry name" value="PDDEXK_1"/>
    <property type="match status" value="1"/>
</dbReference>
<dbReference type="InterPro" id="IPR011335">
    <property type="entry name" value="Restrct_endonuc-II-like"/>
</dbReference>
<evidence type="ECO:0000256" key="14">
    <source>
        <dbReference type="PROSITE-ProRule" id="PRU00560"/>
    </source>
</evidence>
<evidence type="ECO:0000313" key="17">
    <source>
        <dbReference type="EMBL" id="TWA90047.1"/>
    </source>
</evidence>
<feature type="binding site" evidence="14">
    <location>
        <begin position="25"/>
        <end position="32"/>
    </location>
    <ligand>
        <name>ATP</name>
        <dbReference type="ChEBI" id="CHEBI:30616"/>
    </ligand>
</feature>
<dbReference type="RefSeq" id="WP_145670102.1">
    <property type="nucleotide sequence ID" value="NZ_VITK01000018.1"/>
</dbReference>
<evidence type="ECO:0000256" key="11">
    <source>
        <dbReference type="ARBA" id="ARBA00034617"/>
    </source>
</evidence>
<reference evidence="17 18" key="1">
    <citation type="submission" date="2019-06" db="EMBL/GenBank/DDBJ databases">
        <title>Genomic Encyclopedia of Type Strains, Phase IV (KMG-V): Genome sequencing to study the core and pangenomes of soil and plant-associated prokaryotes.</title>
        <authorList>
            <person name="Whitman W."/>
        </authorList>
    </citation>
    <scope>NUCLEOTIDE SEQUENCE [LARGE SCALE GENOMIC DNA]</scope>
    <source>
        <strain evidence="17 18">BR 510</strain>
    </source>
</reference>
<dbReference type="Pfam" id="PF00580">
    <property type="entry name" value="UvrD-helicase"/>
    <property type="match status" value="1"/>
</dbReference>
<evidence type="ECO:0000256" key="5">
    <source>
        <dbReference type="ARBA" id="ARBA00022806"/>
    </source>
</evidence>
<dbReference type="Gene3D" id="3.90.320.10">
    <property type="match status" value="1"/>
</dbReference>
<gene>
    <name evidence="17" type="ORF">FBZ96_11842</name>
</gene>
<dbReference type="PANTHER" id="PTHR11070">
    <property type="entry name" value="UVRD / RECB / PCRA DNA HELICASE FAMILY MEMBER"/>
    <property type="match status" value="1"/>
</dbReference>
<keyword evidence="9" id="KW-0234">DNA repair</keyword>
<evidence type="ECO:0000256" key="6">
    <source>
        <dbReference type="ARBA" id="ARBA00022839"/>
    </source>
</evidence>
<evidence type="ECO:0000259" key="15">
    <source>
        <dbReference type="PROSITE" id="PS51198"/>
    </source>
</evidence>
<dbReference type="InterPro" id="IPR000212">
    <property type="entry name" value="DNA_helicase_UvrD/REP"/>
</dbReference>
<dbReference type="InterPro" id="IPR011604">
    <property type="entry name" value="PDDEXK-like_dom_sf"/>
</dbReference>
<dbReference type="Proteomes" id="UP000319949">
    <property type="component" value="Unassembled WGS sequence"/>
</dbReference>
<keyword evidence="18" id="KW-1185">Reference proteome</keyword>
<evidence type="ECO:0000256" key="10">
    <source>
        <dbReference type="ARBA" id="ARBA00023235"/>
    </source>
</evidence>
<keyword evidence="2 14" id="KW-0547">Nucleotide-binding</keyword>
<dbReference type="InterPro" id="IPR027417">
    <property type="entry name" value="P-loop_NTPase"/>
</dbReference>
<feature type="domain" description="UvrD-like helicase ATP-binding" evidence="15">
    <location>
        <begin position="4"/>
        <end position="468"/>
    </location>
</feature>
<dbReference type="Gene3D" id="1.10.486.10">
    <property type="entry name" value="PCRA, domain 4"/>
    <property type="match status" value="1"/>
</dbReference>
<dbReference type="EC" id="5.6.2.4" evidence="12"/>
<dbReference type="GO" id="GO:0003677">
    <property type="term" value="F:DNA binding"/>
    <property type="evidence" value="ECO:0007669"/>
    <property type="project" value="UniProtKB-KW"/>
</dbReference>
<dbReference type="Pfam" id="PF13361">
    <property type="entry name" value="UvrD_C"/>
    <property type="match status" value="2"/>
</dbReference>
<sequence>MTGTIDDVARKRALTELDSCLLVESAAGTGKTSLLAGRVVLLLAAGTDPRSIAAITFTELAAGELRQRIAWYLERILSGHVPFELRLGLPDGPTANQRLALRAASERLDELTCGTIHGFCHDLLRTYSVEAGIDPGAEVLDGDQADFAFDSIFDAWFRDRLDATAATVDDPIALMARKDPIGTEELLRSFARFRRRYRAARPLPSDLGTSADVDFAESVREFRRWCDHVDVPPEADPDIVALETLVAHFKGSFDPLPDFERLWTLAHPASLPIMRKGSFDLRDYKRRPIWRKAAGREAGDRLADQAEEHYARCRQAYGALMGRVATAIIGTFSAEIDEVLEGYATFKRRAAVLDFDDLLFTCRDVLRDYPLVRKTAGERFSRILVDEFQDTDPTQAETLFLLCGSEEHSPHWQQRPLRPGSVFLVGDPKQAIYRFRGADLATYLTVRSAIETQFPDNVLRVTANFRSRSQIVEHINRCFEERLGSQEAGYVALRSTRTETAHGLPCVAKVSVQLPPETRVDGSRDEEARVVAEVCMRLIGNVEVKLNDGVAKRLGPGDIALLAPVSTDLWRYERALEEAGLPFASQAGKNLFKRQEAQDLVALIRALADPRDTLALGALMRGPLVGLTEQELLDITARLTKSDEREEIVGLSLRTDPTAIDHPVAREVLTVLRDLRTRVNGTTPSLILAEAIERLRVRGIVAARSADQAARSLANLDGLVERARRYRVRGFVQFARDINDEWSRGQASPEGMVEADGQSIEIVTVHSSKGLEWPVVIPINRASMPRRAETFVYRRADESLHWALGQVVPPSLGDALLAEETEKQNENLRLLYVACTRAMESLIIPNFTWSNDASWAKLLDFRLDTIPELNISGLTRSEIVAPVAAMNLQSAEIFAEEQTLLENTPQIRWISPSDGDPDVITEPLASELNDDGPLGLLTPVEGGRIRGILLHKLMEELITGELEESQATVASRAVELGDQLLSTSSSTARLDASELADTALKTLRLPDLAPFRSRLVAEVPIHSVARGDPDHLIAGRADAIAKADDGRTVVFDWKSDVTPKEVDRAAYRQQLGQYLHATGAVRGAIVYMTSGRIDWVTLTSR</sequence>
<dbReference type="InterPro" id="IPR038726">
    <property type="entry name" value="PDDEXK_AddAB-type"/>
</dbReference>
<keyword evidence="5 14" id="KW-0347">Helicase</keyword>
<dbReference type="PROSITE" id="PS51217">
    <property type="entry name" value="UVRD_HELICASE_CTER"/>
    <property type="match status" value="1"/>
</dbReference>
<accession>A0A560CYW7</accession>
<evidence type="ECO:0000256" key="9">
    <source>
        <dbReference type="ARBA" id="ARBA00023204"/>
    </source>
</evidence>
<keyword evidence="7 14" id="KW-0067">ATP-binding</keyword>
<keyword evidence="10" id="KW-0413">Isomerase</keyword>
<evidence type="ECO:0000313" key="18">
    <source>
        <dbReference type="Proteomes" id="UP000319949"/>
    </source>
</evidence>
<dbReference type="PROSITE" id="PS51198">
    <property type="entry name" value="UVRD_HELICASE_ATP_BIND"/>
    <property type="match status" value="1"/>
</dbReference>
<dbReference type="GO" id="GO:0005829">
    <property type="term" value="C:cytosol"/>
    <property type="evidence" value="ECO:0007669"/>
    <property type="project" value="TreeGrafter"/>
</dbReference>
<proteinExistence type="predicted"/>
<keyword evidence="6 17" id="KW-0269">Exonuclease</keyword>
<dbReference type="SUPFAM" id="SSF52980">
    <property type="entry name" value="Restriction endonuclease-like"/>
    <property type="match status" value="1"/>
</dbReference>
<evidence type="ECO:0000256" key="3">
    <source>
        <dbReference type="ARBA" id="ARBA00022763"/>
    </source>
</evidence>
<dbReference type="SUPFAM" id="SSF52540">
    <property type="entry name" value="P-loop containing nucleoside triphosphate hydrolases"/>
    <property type="match status" value="1"/>
</dbReference>
<comment type="catalytic activity">
    <reaction evidence="11">
        <text>Couples ATP hydrolysis with the unwinding of duplex DNA by translocating in the 3'-5' direction.</text>
        <dbReference type="EC" id="5.6.2.4"/>
    </reaction>
</comment>
<dbReference type="GO" id="GO:0005524">
    <property type="term" value="F:ATP binding"/>
    <property type="evidence" value="ECO:0007669"/>
    <property type="project" value="UniProtKB-UniRule"/>
</dbReference>
<organism evidence="17 18">
    <name type="scientific">Bradyrhizobium stylosanthis</name>
    <dbReference type="NCBI Taxonomy" id="1803665"/>
    <lineage>
        <taxon>Bacteria</taxon>
        <taxon>Pseudomonadati</taxon>
        <taxon>Pseudomonadota</taxon>
        <taxon>Alphaproteobacteria</taxon>
        <taxon>Hyphomicrobiales</taxon>
        <taxon>Nitrobacteraceae</taxon>
        <taxon>Bradyrhizobium</taxon>
    </lineage>
</organism>
<dbReference type="GO" id="GO:0004527">
    <property type="term" value="F:exonuclease activity"/>
    <property type="evidence" value="ECO:0007669"/>
    <property type="project" value="UniProtKB-KW"/>
</dbReference>
<dbReference type="AlphaFoldDB" id="A0A560CYW7"/>
<dbReference type="Gene3D" id="3.40.50.300">
    <property type="entry name" value="P-loop containing nucleotide triphosphate hydrolases"/>
    <property type="match status" value="4"/>
</dbReference>
<keyword evidence="1" id="KW-0540">Nuclease</keyword>
<dbReference type="PANTHER" id="PTHR11070:SF23">
    <property type="entry name" value="RECBCD ENZYME SUBUNIT RECB"/>
    <property type="match status" value="1"/>
</dbReference>
<comment type="caution">
    <text evidence="17">The sequence shown here is derived from an EMBL/GenBank/DDBJ whole genome shotgun (WGS) entry which is preliminary data.</text>
</comment>
<evidence type="ECO:0000256" key="2">
    <source>
        <dbReference type="ARBA" id="ARBA00022741"/>
    </source>
</evidence>
<comment type="catalytic activity">
    <reaction evidence="13">
        <text>ATP + H2O = ADP + phosphate + H(+)</text>
        <dbReference type="Rhea" id="RHEA:13065"/>
        <dbReference type="ChEBI" id="CHEBI:15377"/>
        <dbReference type="ChEBI" id="CHEBI:15378"/>
        <dbReference type="ChEBI" id="CHEBI:30616"/>
        <dbReference type="ChEBI" id="CHEBI:43474"/>
        <dbReference type="ChEBI" id="CHEBI:456216"/>
        <dbReference type="EC" id="5.6.2.4"/>
    </reaction>
</comment>
<keyword evidence="4 14" id="KW-0378">Hydrolase</keyword>
<dbReference type="InterPro" id="IPR014016">
    <property type="entry name" value="UvrD-like_ATP-bd"/>
</dbReference>
<evidence type="ECO:0000256" key="13">
    <source>
        <dbReference type="ARBA" id="ARBA00048988"/>
    </source>
</evidence>
<name>A0A560CYW7_9BRAD</name>
<dbReference type="GO" id="GO:0000725">
    <property type="term" value="P:recombinational repair"/>
    <property type="evidence" value="ECO:0007669"/>
    <property type="project" value="TreeGrafter"/>
</dbReference>
<evidence type="ECO:0000256" key="1">
    <source>
        <dbReference type="ARBA" id="ARBA00022722"/>
    </source>
</evidence>